<dbReference type="Proteomes" id="UP000257109">
    <property type="component" value="Unassembled WGS sequence"/>
</dbReference>
<feature type="domain" description="DUF7890" evidence="1">
    <location>
        <begin position="73"/>
        <end position="111"/>
    </location>
</feature>
<dbReference type="EMBL" id="QJKJ01000745">
    <property type="protein sequence ID" value="RDY10936.1"/>
    <property type="molecule type" value="Genomic_DNA"/>
</dbReference>
<organism evidence="2 3">
    <name type="scientific">Mucuna pruriens</name>
    <name type="common">Velvet bean</name>
    <name type="synonym">Dolichos pruriens</name>
    <dbReference type="NCBI Taxonomy" id="157652"/>
    <lineage>
        <taxon>Eukaryota</taxon>
        <taxon>Viridiplantae</taxon>
        <taxon>Streptophyta</taxon>
        <taxon>Embryophyta</taxon>
        <taxon>Tracheophyta</taxon>
        <taxon>Spermatophyta</taxon>
        <taxon>Magnoliopsida</taxon>
        <taxon>eudicotyledons</taxon>
        <taxon>Gunneridae</taxon>
        <taxon>Pentapetalae</taxon>
        <taxon>rosids</taxon>
        <taxon>fabids</taxon>
        <taxon>Fabales</taxon>
        <taxon>Fabaceae</taxon>
        <taxon>Papilionoideae</taxon>
        <taxon>50 kb inversion clade</taxon>
        <taxon>NPAAA clade</taxon>
        <taxon>indigoferoid/millettioid clade</taxon>
        <taxon>Phaseoleae</taxon>
        <taxon>Mucuna</taxon>
    </lineage>
</organism>
<sequence>MIRTIFACFNGKVSYKKAKVEPLDVTKAVYIDELTKTQRPKKAVKKTVRFSESEPTILGEDSEKTSNEVAQKEGMRVKIKLTKEEAARLLSKCNEGVLEFKDVARELVLIPFYTYVEELVAIKCVSTLNDSNKT</sequence>
<proteinExistence type="predicted"/>
<protein>
    <recommendedName>
        <fullName evidence="1">DUF7890 domain-containing protein</fullName>
    </recommendedName>
</protein>
<dbReference type="PANTHER" id="PTHR36782:SF5">
    <property type="match status" value="1"/>
</dbReference>
<dbReference type="STRING" id="157652.A0A371I7B7"/>
<dbReference type="PANTHER" id="PTHR36782">
    <property type="entry name" value="BNAC03G62080D PROTEIN"/>
    <property type="match status" value="1"/>
</dbReference>
<comment type="caution">
    <text evidence="2">The sequence shown here is derived from an EMBL/GenBank/DDBJ whole genome shotgun (WGS) entry which is preliminary data.</text>
</comment>
<keyword evidence="3" id="KW-1185">Reference proteome</keyword>
<name>A0A371I7B7_MUCPR</name>
<dbReference type="AlphaFoldDB" id="A0A371I7B7"/>
<evidence type="ECO:0000313" key="3">
    <source>
        <dbReference type="Proteomes" id="UP000257109"/>
    </source>
</evidence>
<feature type="non-terminal residue" evidence="2">
    <location>
        <position position="1"/>
    </location>
</feature>
<evidence type="ECO:0000259" key="1">
    <source>
        <dbReference type="Pfam" id="PF25418"/>
    </source>
</evidence>
<gene>
    <name evidence="2" type="ORF">CR513_04462</name>
</gene>
<dbReference type="OrthoDB" id="1077969at2759"/>
<reference evidence="2" key="1">
    <citation type="submission" date="2018-05" db="EMBL/GenBank/DDBJ databases">
        <title>Draft genome of Mucuna pruriens seed.</title>
        <authorList>
            <person name="Nnadi N.E."/>
            <person name="Vos R."/>
            <person name="Hasami M.H."/>
            <person name="Devisetty U.K."/>
            <person name="Aguiy J.C."/>
        </authorList>
    </citation>
    <scope>NUCLEOTIDE SEQUENCE [LARGE SCALE GENOMIC DNA]</scope>
    <source>
        <strain evidence="2">JCA_2017</strain>
    </source>
</reference>
<accession>A0A371I7B7</accession>
<dbReference type="Pfam" id="PF25418">
    <property type="entry name" value="DUF7890"/>
    <property type="match status" value="1"/>
</dbReference>
<dbReference type="InterPro" id="IPR057212">
    <property type="entry name" value="DUF7890"/>
</dbReference>
<evidence type="ECO:0000313" key="2">
    <source>
        <dbReference type="EMBL" id="RDY10936.1"/>
    </source>
</evidence>